<keyword evidence="2" id="KW-1185">Reference proteome</keyword>
<reference evidence="1 2" key="1">
    <citation type="submission" date="2010-02" db="EMBL/GenBank/DDBJ databases">
        <authorList>
            <person name="Weinstock G."/>
            <person name="Sodergren E."/>
            <person name="Clifton S."/>
            <person name="Fulton L."/>
            <person name="Fulton B."/>
            <person name="Courtney L."/>
            <person name="Fronick C."/>
            <person name="Harrison M."/>
            <person name="Strong C."/>
            <person name="Farmer C."/>
            <person name="Delahaunty K."/>
            <person name="Markovic C."/>
            <person name="Hall O."/>
            <person name="Minx P."/>
            <person name="Tomlinson C."/>
            <person name="Mitreva M."/>
            <person name="Nelson J."/>
            <person name="Hou S."/>
            <person name="Wollam A."/>
            <person name="Pepin K.H."/>
            <person name="Johnson M."/>
            <person name="Bhonagiri V."/>
            <person name="Zhang X."/>
            <person name="Suruliraj S."/>
            <person name="Warren W."/>
            <person name="Chinwalla A."/>
            <person name="Mardis E.R."/>
            <person name="Wilson R.K."/>
        </authorList>
    </citation>
    <scope>NUCLEOTIDE SEQUENCE [LARGE SCALE GENOMIC DNA]</scope>
    <source>
        <strain evidence="1 2">DSM 20213</strain>
    </source>
</reference>
<dbReference type="HOGENOM" id="CLU_1744269_0_0_11"/>
<accession>D4BSH2</accession>
<dbReference type="Proteomes" id="UP000003191">
    <property type="component" value="Unassembled WGS sequence"/>
</dbReference>
<comment type="caution">
    <text evidence="1">The sequence shown here is derived from an EMBL/GenBank/DDBJ whole genome shotgun (WGS) entry which is preliminary data.</text>
</comment>
<evidence type="ECO:0000313" key="1">
    <source>
        <dbReference type="EMBL" id="EFE88087.1"/>
    </source>
</evidence>
<name>D4BSH2_BIFBR</name>
<organism evidence="1 2">
    <name type="scientific">Bifidobacterium breve DSM 20213 = JCM 1192</name>
    <dbReference type="NCBI Taxonomy" id="518634"/>
    <lineage>
        <taxon>Bacteria</taxon>
        <taxon>Bacillati</taxon>
        <taxon>Actinomycetota</taxon>
        <taxon>Actinomycetes</taxon>
        <taxon>Bifidobacteriales</taxon>
        <taxon>Bifidobacteriaceae</taxon>
        <taxon>Bifidobacterium</taxon>
    </lineage>
</organism>
<sequence>PTRGLNVVGGLSGGGREEEVLENNLKVAVVVPEVDKKQVRTSPRLQQSKDEHVLAKAQERAARKNLEFHGGNPHPISLFSFNKDKALEYLQQIGFNLGTTSVNKEDNLQTLLNLELERDEVENGGLEDAWLDSISDSDEENIDTLRKKRL</sequence>
<dbReference type="RefSeq" id="WP_003830764.1">
    <property type="nucleotide sequence ID" value="NZ_GG729840.1"/>
</dbReference>
<feature type="non-terminal residue" evidence="1">
    <location>
        <position position="1"/>
    </location>
</feature>
<gene>
    <name evidence="1" type="ORF">BIFBRE_05064</name>
</gene>
<proteinExistence type="predicted"/>
<dbReference type="AlphaFoldDB" id="D4BSH2"/>
<protein>
    <submittedName>
        <fullName evidence="1">Uncharacterized protein</fullName>
    </submittedName>
</protein>
<dbReference type="EMBL" id="ACCG02000025">
    <property type="protein sequence ID" value="EFE88087.1"/>
    <property type="molecule type" value="Genomic_DNA"/>
</dbReference>
<evidence type="ECO:0000313" key="2">
    <source>
        <dbReference type="Proteomes" id="UP000003191"/>
    </source>
</evidence>